<dbReference type="AlphaFoldDB" id="A0A1N6H239"/>
<dbReference type="EMBL" id="FSRO01000001">
    <property type="protein sequence ID" value="SIO13745.1"/>
    <property type="molecule type" value="Genomic_DNA"/>
</dbReference>
<accession>A0A1N6H239</accession>
<evidence type="ECO:0000313" key="2">
    <source>
        <dbReference type="EMBL" id="SIO13745.1"/>
    </source>
</evidence>
<reference evidence="2 3" key="1">
    <citation type="submission" date="2016-12" db="EMBL/GenBank/DDBJ databases">
        <authorList>
            <person name="Song W.-J."/>
            <person name="Kurnit D.M."/>
        </authorList>
    </citation>
    <scope>NUCLEOTIDE SEQUENCE [LARGE SCALE GENOMIC DNA]</scope>
    <source>
        <strain evidence="2 3">ATCC 49181</strain>
    </source>
</reference>
<evidence type="ECO:0008006" key="4">
    <source>
        <dbReference type="Google" id="ProtNLM"/>
    </source>
</evidence>
<keyword evidence="1" id="KW-0472">Membrane</keyword>
<evidence type="ECO:0000256" key="1">
    <source>
        <dbReference type="SAM" id="Phobius"/>
    </source>
</evidence>
<dbReference type="RefSeq" id="WP_028462566.1">
    <property type="nucleotide sequence ID" value="NZ_FSRO01000001.1"/>
</dbReference>
<feature type="transmembrane region" description="Helical" evidence="1">
    <location>
        <begin position="84"/>
        <end position="102"/>
    </location>
</feature>
<dbReference type="STRING" id="44575.SAMN05216419_105510"/>
<feature type="transmembrane region" description="Helical" evidence="1">
    <location>
        <begin position="55"/>
        <end position="72"/>
    </location>
</feature>
<organism evidence="2 3">
    <name type="scientific">Nitrosomonas cryotolerans ATCC 49181</name>
    <dbReference type="NCBI Taxonomy" id="1131553"/>
    <lineage>
        <taxon>Bacteria</taxon>
        <taxon>Pseudomonadati</taxon>
        <taxon>Pseudomonadota</taxon>
        <taxon>Betaproteobacteria</taxon>
        <taxon>Nitrosomonadales</taxon>
        <taxon>Nitrosomonadaceae</taxon>
        <taxon>Nitrosomonas</taxon>
    </lineage>
</organism>
<proteinExistence type="predicted"/>
<protein>
    <recommendedName>
        <fullName evidence="4">Cobalamin ABC transporter</fullName>
    </recommendedName>
</protein>
<sequence>MLALSTRNQIMCGFALILLIIITRGHHFNWLHNLPSASWATFFLAGLYLRSPWPLPGFFVLTWILDFTAYYGGSASGSCLTPAYLFLLPAYSSLWLAGRWYANQYQFAWRTLLPLSLSLVIGTIICKIFSSGGFYFFSGRFEEKTFVEFAERLMRYFPLFFESFLFYIGIAIIVHGIFVLGNKLLNPYSATMEQ</sequence>
<name>A0A1N6H239_9PROT</name>
<keyword evidence="3" id="KW-1185">Reference proteome</keyword>
<keyword evidence="1" id="KW-1133">Transmembrane helix</keyword>
<evidence type="ECO:0000313" key="3">
    <source>
        <dbReference type="Proteomes" id="UP000185062"/>
    </source>
</evidence>
<dbReference type="Proteomes" id="UP000185062">
    <property type="component" value="Unassembled WGS sequence"/>
</dbReference>
<gene>
    <name evidence="2" type="ORF">SAMN02743940_0976</name>
</gene>
<keyword evidence="1" id="KW-0812">Transmembrane</keyword>
<feature type="transmembrane region" description="Helical" evidence="1">
    <location>
        <begin position="159"/>
        <end position="180"/>
    </location>
</feature>
<feature type="transmembrane region" description="Helical" evidence="1">
    <location>
        <begin position="114"/>
        <end position="138"/>
    </location>
</feature>
<dbReference type="eggNOG" id="ENOG5031HBY">
    <property type="taxonomic scope" value="Bacteria"/>
</dbReference>
<feature type="transmembrane region" description="Helical" evidence="1">
    <location>
        <begin position="6"/>
        <end position="23"/>
    </location>
</feature>